<sequence>MHQIAYWELGGSLLGAHSRPNHNFSSFQTFGCGALVTSVLD</sequence>
<dbReference type="AlphaFoldDB" id="A0A5E8HH50"/>
<evidence type="ECO:0000313" key="2">
    <source>
        <dbReference type="Proteomes" id="UP000013996"/>
    </source>
</evidence>
<reference evidence="1 2" key="1">
    <citation type="submission" date="2013-04" db="EMBL/GenBank/DDBJ databases">
        <authorList>
            <person name="Harkins D.M."/>
            <person name="Durkin A.S."/>
            <person name="Brinkac L.M."/>
            <person name="Haft D.H."/>
            <person name="Selengut J.D."/>
            <person name="Sanka R."/>
            <person name="DePew J."/>
            <person name="Purushe J."/>
            <person name="Hartskeerl R.A."/>
            <person name="Ahmed A."/>
            <person name="van der Linden H."/>
            <person name="Goris M.G.A."/>
            <person name="Vinetz J.M."/>
            <person name="Sutton G.G."/>
            <person name="Nierman W.C."/>
            <person name="Fouts D.E."/>
        </authorList>
    </citation>
    <scope>NUCLEOTIDE SEQUENCE [LARGE SCALE GENOMIC DNA]</scope>
    <source>
        <strain evidence="1 2">Sao Paulo</strain>
    </source>
</reference>
<protein>
    <submittedName>
        <fullName evidence="1">Uncharacterized protein</fullName>
    </submittedName>
</protein>
<dbReference type="EMBL" id="AOGX02000013">
    <property type="protein sequence ID" value="EOQ90167.1"/>
    <property type="molecule type" value="Genomic_DNA"/>
</dbReference>
<name>A0A5E8HH50_9LEPT</name>
<evidence type="ECO:0000313" key="1">
    <source>
        <dbReference type="EMBL" id="EOQ90167.1"/>
    </source>
</evidence>
<accession>A0A5E8HH50</accession>
<organism evidence="1 2">
    <name type="scientific">Leptospira yanagawae serovar Saopaulo str. Sao Paulo = ATCC 700523</name>
    <dbReference type="NCBI Taxonomy" id="1249483"/>
    <lineage>
        <taxon>Bacteria</taxon>
        <taxon>Pseudomonadati</taxon>
        <taxon>Spirochaetota</taxon>
        <taxon>Spirochaetia</taxon>
        <taxon>Leptospirales</taxon>
        <taxon>Leptospiraceae</taxon>
        <taxon>Leptospira</taxon>
    </lineage>
</organism>
<comment type="caution">
    <text evidence="1">The sequence shown here is derived from an EMBL/GenBank/DDBJ whole genome shotgun (WGS) entry which is preliminary data.</text>
</comment>
<dbReference type="Proteomes" id="UP000013996">
    <property type="component" value="Unassembled WGS sequence"/>
</dbReference>
<gene>
    <name evidence="1" type="ORF">LEP1GSC202_0447</name>
</gene>
<proteinExistence type="predicted"/>